<feature type="region of interest" description="Disordered" evidence="1">
    <location>
        <begin position="428"/>
        <end position="459"/>
    </location>
</feature>
<dbReference type="Pfam" id="PF10671">
    <property type="entry name" value="TcpQ"/>
    <property type="match status" value="2"/>
</dbReference>
<sequence>MSDSETFMLFKTRRPFLSHSLLAFSAMAMIHVPAAHAQVRAGMFQPGSSWNVGATQLSTAGMKGVRAPCVLSNEYDNGYVVRFSGGNKNMLALAIDFRQDVFMQGRKYNAMLSIGDSYVKQVSATAFTASTLIFNLRPLDDFYSAVQRGKSMELSIDSNDMVFSLAGIAQTFPDLESCYAGQDAPVVAPMVDPQTRSAARSGQHMRPVKVPGVETAALPQSFDAIVQGADMQQSPAPLQQADMAEPVSASMNVAPPAPVAAQEIRPVSIPQRVSRTEEGMTAMPVSVPVPAASSAQWQARSGEDIRTVLSRWADTAGYDIDWQAAQSGKVVQDVSLNGSFEEAVAQLMAENAAVTGVAAHVEKDGATKTLSGGSSFSAQAGANARTVLSQWASREGVELVWNNAGNVALKKPVSAGSFEGAVEDLLDQYSDDSQRPVGSLNRDPDSGRRTLTIDMDRAG</sequence>
<dbReference type="Gene3D" id="3.55.50.70">
    <property type="match status" value="1"/>
</dbReference>
<protein>
    <recommendedName>
        <fullName evidence="3">Toxin co-regulated pilus biosynthesis protein Q C-terminal domain-containing protein</fullName>
    </recommendedName>
</protein>
<dbReference type="Proteomes" id="UP000249557">
    <property type="component" value="Unassembled WGS sequence"/>
</dbReference>
<evidence type="ECO:0000313" key="5">
    <source>
        <dbReference type="Proteomes" id="UP000249557"/>
    </source>
</evidence>
<evidence type="ECO:0000259" key="3">
    <source>
        <dbReference type="Pfam" id="PF10671"/>
    </source>
</evidence>
<evidence type="ECO:0000313" key="4">
    <source>
        <dbReference type="EMBL" id="PZO88440.1"/>
    </source>
</evidence>
<dbReference type="AlphaFoldDB" id="A0A2W5A1N8"/>
<name>A0A2W5A1N8_9BACT</name>
<accession>A0A2W5A1N8</accession>
<proteinExistence type="predicted"/>
<organism evidence="4 5">
    <name type="scientific">Micavibrio aeruginosavorus</name>
    <dbReference type="NCBI Taxonomy" id="349221"/>
    <lineage>
        <taxon>Bacteria</taxon>
        <taxon>Pseudomonadati</taxon>
        <taxon>Bdellovibrionota</taxon>
        <taxon>Bdellovibrionia</taxon>
        <taxon>Bdellovibrionales</taxon>
        <taxon>Pseudobdellovibrionaceae</taxon>
        <taxon>Micavibrio</taxon>
    </lineage>
</organism>
<evidence type="ECO:0000256" key="1">
    <source>
        <dbReference type="SAM" id="MobiDB-lite"/>
    </source>
</evidence>
<feature type="domain" description="Toxin co-regulated pilus biosynthesis protein Q C-terminal" evidence="3">
    <location>
        <begin position="296"/>
        <end position="353"/>
    </location>
</feature>
<feature type="domain" description="Toxin co-regulated pilus biosynthesis protein Q C-terminal" evidence="3">
    <location>
        <begin position="375"/>
        <end position="437"/>
    </location>
</feature>
<gene>
    <name evidence="4" type="ORF">DI626_01740</name>
</gene>
<evidence type="ECO:0000256" key="2">
    <source>
        <dbReference type="SAM" id="SignalP"/>
    </source>
</evidence>
<reference evidence="4 5" key="1">
    <citation type="submission" date="2017-08" db="EMBL/GenBank/DDBJ databases">
        <title>Infants hospitalized years apart are colonized by the same room-sourced microbial strains.</title>
        <authorList>
            <person name="Brooks B."/>
            <person name="Olm M.R."/>
            <person name="Firek B.A."/>
            <person name="Baker R."/>
            <person name="Thomas B.C."/>
            <person name="Morowitz M.J."/>
            <person name="Banfield J.F."/>
        </authorList>
    </citation>
    <scope>NUCLEOTIDE SEQUENCE [LARGE SCALE GENOMIC DNA]</scope>
    <source>
        <strain evidence="4">S2_018_000_R2_104</strain>
    </source>
</reference>
<keyword evidence="2" id="KW-0732">Signal</keyword>
<feature type="chain" id="PRO_5016097744" description="Toxin co-regulated pilus biosynthesis protein Q C-terminal domain-containing protein" evidence="2">
    <location>
        <begin position="38"/>
        <end position="459"/>
    </location>
</feature>
<dbReference type="InterPro" id="IPR018927">
    <property type="entry name" value="Pilus_synth_Q_C"/>
</dbReference>
<comment type="caution">
    <text evidence="4">The sequence shown here is derived from an EMBL/GenBank/DDBJ whole genome shotgun (WGS) entry which is preliminary data.</text>
</comment>
<dbReference type="EMBL" id="QFNK01000017">
    <property type="protein sequence ID" value="PZO88440.1"/>
    <property type="molecule type" value="Genomic_DNA"/>
</dbReference>
<feature type="signal peptide" evidence="2">
    <location>
        <begin position="1"/>
        <end position="37"/>
    </location>
</feature>